<name>A0A3G7TPT5_9PSED</name>
<dbReference type="Gene3D" id="2.180.10.10">
    <property type="entry name" value="RHS repeat-associated core"/>
    <property type="match status" value="1"/>
</dbReference>
<reference evidence="1 2" key="1">
    <citation type="submission" date="2018-03" db="EMBL/GenBank/DDBJ databases">
        <title>Diversity of phytobeneficial traits revealed by whole-genome analysis of worldwide-isolated phenazine-producing Pseudomonas spp.</title>
        <authorList>
            <person name="Biessy A."/>
            <person name="Novinscak A."/>
            <person name="Blom J."/>
            <person name="Leger G."/>
            <person name="Thomashow L.S."/>
            <person name="Cazorla F.M."/>
            <person name="Josic D."/>
            <person name="Filion M."/>
        </authorList>
    </citation>
    <scope>NUCLEOTIDE SEQUENCE [LARGE SCALE GENOMIC DNA]</scope>
    <source>
        <strain evidence="1 2">B25</strain>
    </source>
</reference>
<evidence type="ECO:0000313" key="2">
    <source>
        <dbReference type="Proteomes" id="UP000268048"/>
    </source>
</evidence>
<proteinExistence type="predicted"/>
<protein>
    <recommendedName>
        <fullName evidence="3">YD repeat-containing protein</fullName>
    </recommendedName>
</protein>
<gene>
    <name evidence="1" type="ORF">C4K04_3388</name>
</gene>
<evidence type="ECO:0008006" key="3">
    <source>
        <dbReference type="Google" id="ProtNLM"/>
    </source>
</evidence>
<dbReference type="RefSeq" id="WP_124320881.1">
    <property type="nucleotide sequence ID" value="NZ_CP027753.1"/>
</dbReference>
<accession>A0A3G7TPT5</accession>
<evidence type="ECO:0000313" key="1">
    <source>
        <dbReference type="EMBL" id="AZE49060.1"/>
    </source>
</evidence>
<organism evidence="1 2">
    <name type="scientific">Pseudomonas chlororaphis</name>
    <dbReference type="NCBI Taxonomy" id="587753"/>
    <lineage>
        <taxon>Bacteria</taxon>
        <taxon>Pseudomonadati</taxon>
        <taxon>Pseudomonadota</taxon>
        <taxon>Gammaproteobacteria</taxon>
        <taxon>Pseudomonadales</taxon>
        <taxon>Pseudomonadaceae</taxon>
        <taxon>Pseudomonas</taxon>
    </lineage>
</organism>
<sequence>MATPYHGLFSEALNSQSLVTGVSPQTGAFQACLTMAEIEIGTQNPVSFSLNLSIGMNANIKISLFLGGIGGSSAPQVQKPLIGASFNIPFFSYRDLKWFTASGASEIIGFNELEKVIWLVYHKTKDITIEPVITNDWKGQMVKHKDGTVEFYNYVYEKDTSNLLYSFLIRRMSPAGHVLEFSYDKFWRVIKIKDNNSDNHIAIDYGDPSGDGSGMTYTVTQATYGQTFVSKIALAEYTGKGIFSDNYYLINSVTLPNRTEEKYYFGYASPGYSGEWDPPGEDGREFVLSKVITPYGLTQQADYTTLDYGYVDSVLKTVPVVRALFVTDIGNANSVIRGKPYATSYQFKTKENLNNYTGYTPNTAVTPGRDVCIYKTDNYEYSTTEVHGASDVEVGDKSGIFDKKIVRTYNRFHLLIKEQVFYRDRGSLSEVIRTYTYPVIAGDITVQPANFQFWEKCTTEYVMDSLEINQETGVVKTQTQQFDECGNLLATTAESGISQTYEYYAVAGELGCPPALNGIKQHVKSIETKPKVTLPEPVPPLANKRQEFTYARVDGFQYLNLSPYMVLLKDTKVKTATGMLTLSTCNYYDTREPRILIGALKSVETISPAVAQGGSAVEIKNWTEYSWAVIDEKNIKKTTVDHATAAGSSVPSIQGGSVESRLADGLLVKETSANNVETTYEYNNFSQLTRKTYFSNKLDYKEVEEFDFQFPKQYKVYGIKNLVTYKKVRSNGVDDTSIYFRYYLGASFQVCVISQGKFTEGQNPADPNDPEYLVAKRNMYKSDGVQIGESLSDQAPGLDGVLKGIDIITFMEAASNFSSTISPIGVEYLDTINPRENISTNGVVGAPICYSQKINDYGSIDEVRVTTIGVNNSPIVSTPAPLLVNTYDGFGRVTSAGQIAKGFVNYVYDELDRVAKEKEVTGLEKHGVQTTAYEYSSHIPSMALPVSLKCTVDDESSDSALMDAKREYDAFSRLTKQTTPNIYSRSVFTELYEYTDQNFPYLPTKLTKDAGYVTFSYDDCTGMLLKKTLNNGSGSGQPPGLVVDFVYDKKTKLLQSSTIGQTSTESQSRYDYTYDRFDRISKVKALFEGDASSYVTTYRYSSLLDFPVSWDIYAGAGSLSFPLWECEYGYDSVGRVSSILYKPYDGGRLLATIDITIKYVNSTKGFASGNVELIELSSLEFSPGLKSLRVDFSYDERGLEKQRSYSFLEKGGNVEHSDARFIVGNLIDENQLISTKQTIKYAKREGKGEFNVASKQYRYTDSGGGTLSASTSIQHDDGTTPGSTKEVLQQVAGNSKIDRLSTLIDNTYTEQIKYTYNSDRVQLIAPLPGYTIQPSAYEYDDNGNVNKDPSFNFLRYNVENALSTYAQTNFTPMRETKYYYSPSGELNRIKDPDGESVYYFYNDNTLAGEVSPKLRIFYIQVGEILLGRVLVYPASSTSVNASYELEIFGTDSAGSVRAVYRFTAGATEPVVNYYDYSDYGERTPS</sequence>
<dbReference type="EMBL" id="CP027753">
    <property type="protein sequence ID" value="AZE49060.1"/>
    <property type="molecule type" value="Genomic_DNA"/>
</dbReference>
<dbReference type="Proteomes" id="UP000268048">
    <property type="component" value="Chromosome"/>
</dbReference>